<dbReference type="InterPro" id="IPR011032">
    <property type="entry name" value="GroES-like_sf"/>
</dbReference>
<dbReference type="Gene3D" id="3.90.180.10">
    <property type="entry name" value="Medium-chain alcohol dehydrogenases, catalytic domain"/>
    <property type="match status" value="1"/>
</dbReference>
<feature type="non-terminal residue" evidence="8">
    <location>
        <position position="380"/>
    </location>
</feature>
<proteinExistence type="inferred from homology"/>
<dbReference type="Proteomes" id="UP000258309">
    <property type="component" value="Unassembled WGS sequence"/>
</dbReference>
<reference evidence="8 9" key="1">
    <citation type="submission" date="2018-05" db="EMBL/GenBank/DDBJ databases">
        <title>Draft genome sequence of Scytalidium lignicola DSM 105466, a ubiquitous saprotrophic fungus.</title>
        <authorList>
            <person name="Buettner E."/>
            <person name="Gebauer A.M."/>
            <person name="Hofrichter M."/>
            <person name="Liers C."/>
            <person name="Kellner H."/>
        </authorList>
    </citation>
    <scope>NUCLEOTIDE SEQUENCE [LARGE SCALE GENOMIC DNA]</scope>
    <source>
        <strain evidence="8 9">DSM 105466</strain>
    </source>
</reference>
<evidence type="ECO:0000256" key="4">
    <source>
        <dbReference type="ARBA" id="ARBA00022833"/>
    </source>
</evidence>
<dbReference type="InterPro" id="IPR013149">
    <property type="entry name" value="ADH-like_C"/>
</dbReference>
<dbReference type="Pfam" id="PF00107">
    <property type="entry name" value="ADH_zinc_N"/>
    <property type="match status" value="1"/>
</dbReference>
<dbReference type="AlphaFoldDB" id="A0A3E2HBG0"/>
<dbReference type="PANTHER" id="PTHR43350:SF2">
    <property type="entry name" value="GROES-LIKE ZINC-BINDING ALCOHOL DEHYDROGENASE FAMILY PROTEIN"/>
    <property type="match status" value="1"/>
</dbReference>
<evidence type="ECO:0000256" key="2">
    <source>
        <dbReference type="ARBA" id="ARBA00008072"/>
    </source>
</evidence>
<evidence type="ECO:0000256" key="6">
    <source>
        <dbReference type="RuleBase" id="RU361277"/>
    </source>
</evidence>
<dbReference type="GO" id="GO:0008270">
    <property type="term" value="F:zinc ion binding"/>
    <property type="evidence" value="ECO:0007669"/>
    <property type="project" value="InterPro"/>
</dbReference>
<dbReference type="InterPro" id="IPR002328">
    <property type="entry name" value="ADH_Zn_CS"/>
</dbReference>
<dbReference type="CDD" id="cd08278">
    <property type="entry name" value="benzyl_alcohol_DH"/>
    <property type="match status" value="1"/>
</dbReference>
<evidence type="ECO:0000256" key="3">
    <source>
        <dbReference type="ARBA" id="ARBA00022723"/>
    </source>
</evidence>
<dbReference type="Gene3D" id="3.40.50.720">
    <property type="entry name" value="NAD(P)-binding Rossmann-like Domain"/>
    <property type="match status" value="1"/>
</dbReference>
<feature type="domain" description="Enoyl reductase (ER)" evidence="7">
    <location>
        <begin position="12"/>
        <end position="378"/>
    </location>
</feature>
<accession>A0A3E2HBG0</accession>
<organism evidence="8 9">
    <name type="scientific">Scytalidium lignicola</name>
    <name type="common">Hyphomycete</name>
    <dbReference type="NCBI Taxonomy" id="5539"/>
    <lineage>
        <taxon>Eukaryota</taxon>
        <taxon>Fungi</taxon>
        <taxon>Dikarya</taxon>
        <taxon>Ascomycota</taxon>
        <taxon>Pezizomycotina</taxon>
        <taxon>Leotiomycetes</taxon>
        <taxon>Leotiomycetes incertae sedis</taxon>
        <taxon>Scytalidium</taxon>
    </lineage>
</organism>
<evidence type="ECO:0000259" key="7">
    <source>
        <dbReference type="SMART" id="SM00829"/>
    </source>
</evidence>
<name>A0A3E2HBG0_SCYLI</name>
<comment type="similarity">
    <text evidence="2 6">Belongs to the zinc-containing alcohol dehydrogenase family.</text>
</comment>
<dbReference type="EMBL" id="NCSJ02000092">
    <property type="protein sequence ID" value="RFU30756.1"/>
    <property type="molecule type" value="Genomic_DNA"/>
</dbReference>
<dbReference type="GO" id="GO:0016491">
    <property type="term" value="F:oxidoreductase activity"/>
    <property type="evidence" value="ECO:0007669"/>
    <property type="project" value="UniProtKB-KW"/>
</dbReference>
<dbReference type="SMART" id="SM00829">
    <property type="entry name" value="PKS_ER"/>
    <property type="match status" value="1"/>
</dbReference>
<dbReference type="Pfam" id="PF08240">
    <property type="entry name" value="ADH_N"/>
    <property type="match status" value="1"/>
</dbReference>
<dbReference type="STRING" id="5539.A0A3E2HBG0"/>
<evidence type="ECO:0000256" key="5">
    <source>
        <dbReference type="ARBA" id="ARBA00023002"/>
    </source>
</evidence>
<feature type="non-terminal residue" evidence="8">
    <location>
        <position position="1"/>
    </location>
</feature>
<keyword evidence="9" id="KW-1185">Reference proteome</keyword>
<dbReference type="SUPFAM" id="SSF50129">
    <property type="entry name" value="GroES-like"/>
    <property type="match status" value="1"/>
</dbReference>
<dbReference type="InterPro" id="IPR013154">
    <property type="entry name" value="ADH-like_N"/>
</dbReference>
<sequence length="380" mass="40646">MLTQALVIASAGAPFTLQDVIVHDEDMREDEVLVEMSATGVCHTDLNFRHETMIEGMFPGVLGHEGAGKVLKIGSAVTNVVPGDHVLITYTHCGKCKHCLSNETSYCKTWQMLNFGVHRRAFSFPPVQKDDVEEKGAKIRSHFFGQSSMSKNAIVMANCLVKVDKDAPLNLLAPLGCGFMTGAGAMLHVVRPKPQSTVVVAGVGAVGLAAIMALKIPTNPLKPSKVIAVDVVPQRLELAKKYGATDVINSRETPDLAQALKDLTDGEGVDAAIDATGRPHVVEALIEGSSNKGIVVSVGVADITATVSIRIFTSISAGVNYTSCAMGSCYPPEFMPEMIAAWKRGDFPFTDLQKEYPVKEVEQAEKDVLSGAVVKAVLIW</sequence>
<dbReference type="SUPFAM" id="SSF51735">
    <property type="entry name" value="NAD(P)-binding Rossmann-fold domains"/>
    <property type="match status" value="1"/>
</dbReference>
<evidence type="ECO:0000313" key="9">
    <source>
        <dbReference type="Proteomes" id="UP000258309"/>
    </source>
</evidence>
<protein>
    <recommendedName>
        <fullName evidence="7">Enoyl reductase (ER) domain-containing protein</fullName>
    </recommendedName>
</protein>
<evidence type="ECO:0000313" key="8">
    <source>
        <dbReference type="EMBL" id="RFU30756.1"/>
    </source>
</evidence>
<dbReference type="InterPro" id="IPR020843">
    <property type="entry name" value="ER"/>
</dbReference>
<comment type="cofactor">
    <cofactor evidence="1 6">
        <name>Zn(2+)</name>
        <dbReference type="ChEBI" id="CHEBI:29105"/>
    </cofactor>
</comment>
<dbReference type="InterPro" id="IPR036291">
    <property type="entry name" value="NAD(P)-bd_dom_sf"/>
</dbReference>
<keyword evidence="5" id="KW-0560">Oxidoreductase</keyword>
<comment type="caution">
    <text evidence="8">The sequence shown here is derived from an EMBL/GenBank/DDBJ whole genome shotgun (WGS) entry which is preliminary data.</text>
</comment>
<keyword evidence="4 6" id="KW-0862">Zinc</keyword>
<dbReference type="PANTHER" id="PTHR43350">
    <property type="entry name" value="NAD-DEPENDENT ALCOHOL DEHYDROGENASE"/>
    <property type="match status" value="1"/>
</dbReference>
<dbReference type="PROSITE" id="PS00059">
    <property type="entry name" value="ADH_ZINC"/>
    <property type="match status" value="1"/>
</dbReference>
<dbReference type="OrthoDB" id="1560166at2759"/>
<dbReference type="OMA" id="EPWYCFA"/>
<evidence type="ECO:0000256" key="1">
    <source>
        <dbReference type="ARBA" id="ARBA00001947"/>
    </source>
</evidence>
<gene>
    <name evidence="8" type="ORF">B7463_g5570</name>
</gene>
<keyword evidence="3 6" id="KW-0479">Metal-binding</keyword>